<name>A0A450SKD2_9GAMM</name>
<gene>
    <name evidence="2" type="ORF">BECKDK2373C_GA0170839_104122</name>
</gene>
<reference evidence="2" key="1">
    <citation type="submission" date="2019-02" db="EMBL/GenBank/DDBJ databases">
        <authorList>
            <person name="Gruber-Vodicka R. H."/>
            <person name="Seah K. B. B."/>
        </authorList>
    </citation>
    <scope>NUCLEOTIDE SEQUENCE</scope>
    <source>
        <strain evidence="2">BECK_DK161</strain>
    </source>
</reference>
<accession>A0A450SKD2</accession>
<evidence type="ECO:0000313" key="2">
    <source>
        <dbReference type="EMBL" id="VFJ53980.1"/>
    </source>
</evidence>
<dbReference type="AlphaFoldDB" id="A0A450SKD2"/>
<proteinExistence type="predicted"/>
<protein>
    <submittedName>
        <fullName evidence="2">Uncharacterized protein</fullName>
    </submittedName>
</protein>
<dbReference type="EMBL" id="CAADEY010000041">
    <property type="protein sequence ID" value="VFJ53980.1"/>
    <property type="molecule type" value="Genomic_DNA"/>
</dbReference>
<evidence type="ECO:0000256" key="1">
    <source>
        <dbReference type="SAM" id="MobiDB-lite"/>
    </source>
</evidence>
<sequence length="62" mass="6501">MPINLSLMGTAPDNSASTTNIPKGAFAHPTGLALCLRAPPLPPNLRHSLPPNLRGLMLFDAV</sequence>
<feature type="region of interest" description="Disordered" evidence="1">
    <location>
        <begin position="1"/>
        <end position="22"/>
    </location>
</feature>
<organism evidence="2">
    <name type="scientific">Candidatus Kentrum sp. DK</name>
    <dbReference type="NCBI Taxonomy" id="2126562"/>
    <lineage>
        <taxon>Bacteria</taxon>
        <taxon>Pseudomonadati</taxon>
        <taxon>Pseudomonadota</taxon>
        <taxon>Gammaproteobacteria</taxon>
        <taxon>Candidatus Kentrum</taxon>
    </lineage>
</organism>
<feature type="compositionally biased region" description="Polar residues" evidence="1">
    <location>
        <begin position="12"/>
        <end position="21"/>
    </location>
</feature>